<dbReference type="AlphaFoldDB" id="A0A7Z2ZV01"/>
<reference evidence="1 2" key="1">
    <citation type="submission" date="2020-04" db="EMBL/GenBank/DDBJ databases">
        <title>Genome sequencing of novel species.</title>
        <authorList>
            <person name="Heo J."/>
            <person name="Kim S.-J."/>
            <person name="Kim J.-S."/>
            <person name="Hong S.-B."/>
            <person name="Kwon S.-W."/>
        </authorList>
    </citation>
    <scope>NUCLEOTIDE SEQUENCE [LARGE SCALE GENOMIC DNA]</scope>
    <source>
        <strain evidence="1 2">GN2-R2</strain>
    </source>
</reference>
<proteinExistence type="predicted"/>
<protein>
    <submittedName>
        <fullName evidence="1">Uncharacterized protein</fullName>
    </submittedName>
</protein>
<sequence length="229" mass="24947">MIPARPALFSFLFVSWLFVTVLAAPIAVACPEKVPNGMSATSVADKVTVDGMALSILQVESREAMPAVLERLEKEWAEAGYAVRRNQAQGWNVLSALSEKCMTTLQLIDQGGSFGYLAVNRLKKPTSLRNPAPMPAGAKVLSTVTSEDDGRKGSTVLLESNQSVEDLVTFYKRRLTDDQWGSVRASGMMGRDQRFTGASVSAQRGRERIEVVIRREAGSKVVVNLAQEL</sequence>
<dbReference type="PROSITE" id="PS51257">
    <property type="entry name" value="PROKAR_LIPOPROTEIN"/>
    <property type="match status" value="1"/>
</dbReference>
<dbReference type="EMBL" id="CP051685">
    <property type="protein sequence ID" value="QJE02830.1"/>
    <property type="molecule type" value="Genomic_DNA"/>
</dbReference>
<accession>A0A7Z2ZV01</accession>
<keyword evidence="2" id="KW-1185">Reference proteome</keyword>
<gene>
    <name evidence="1" type="ORF">HH212_24805</name>
</gene>
<dbReference type="RefSeq" id="WP_170204911.1">
    <property type="nucleotide sequence ID" value="NZ_CP051685.1"/>
</dbReference>
<organism evidence="1 2">
    <name type="scientific">Massilia forsythiae</name>
    <dbReference type="NCBI Taxonomy" id="2728020"/>
    <lineage>
        <taxon>Bacteria</taxon>
        <taxon>Pseudomonadati</taxon>
        <taxon>Pseudomonadota</taxon>
        <taxon>Betaproteobacteria</taxon>
        <taxon>Burkholderiales</taxon>
        <taxon>Oxalobacteraceae</taxon>
        <taxon>Telluria group</taxon>
        <taxon>Massilia</taxon>
    </lineage>
</organism>
<dbReference type="KEGG" id="mfy:HH212_24805"/>
<dbReference type="Proteomes" id="UP000502415">
    <property type="component" value="Chromosome"/>
</dbReference>
<evidence type="ECO:0000313" key="2">
    <source>
        <dbReference type="Proteomes" id="UP000502415"/>
    </source>
</evidence>
<name>A0A7Z2ZV01_9BURK</name>
<evidence type="ECO:0000313" key="1">
    <source>
        <dbReference type="EMBL" id="QJE02830.1"/>
    </source>
</evidence>